<feature type="domain" description="ABC transporter" evidence="4">
    <location>
        <begin position="7"/>
        <end position="258"/>
    </location>
</feature>
<dbReference type="Gene3D" id="3.40.50.300">
    <property type="entry name" value="P-loop containing nucleotide triphosphate hydrolases"/>
    <property type="match status" value="2"/>
</dbReference>
<dbReference type="PROSITE" id="PS50893">
    <property type="entry name" value="ABC_TRANSPORTER_2"/>
    <property type="match status" value="2"/>
</dbReference>
<dbReference type="GO" id="GO:0005524">
    <property type="term" value="F:ATP binding"/>
    <property type="evidence" value="ECO:0007669"/>
    <property type="project" value="UniProtKB-KW"/>
</dbReference>
<keyword evidence="5" id="KW-0378">Hydrolase</keyword>
<dbReference type="Pfam" id="PF00005">
    <property type="entry name" value="ABC_tran"/>
    <property type="match status" value="2"/>
</dbReference>
<keyword evidence="1" id="KW-0813">Transport</keyword>
<dbReference type="InterPro" id="IPR017871">
    <property type="entry name" value="ABC_transporter-like_CS"/>
</dbReference>
<dbReference type="NCBIfam" id="NF008453">
    <property type="entry name" value="PRK11308.1"/>
    <property type="match status" value="2"/>
</dbReference>
<name>A0A3S4FRI8_SEROD</name>
<dbReference type="InterPro" id="IPR050319">
    <property type="entry name" value="ABC_transp_ATP-bind"/>
</dbReference>
<dbReference type="SMART" id="SM00382">
    <property type="entry name" value="AAA"/>
    <property type="match status" value="2"/>
</dbReference>
<evidence type="ECO:0000313" key="6">
    <source>
        <dbReference type="Proteomes" id="UP000281391"/>
    </source>
</evidence>
<evidence type="ECO:0000313" key="5">
    <source>
        <dbReference type="EMBL" id="VDZ60601.1"/>
    </source>
</evidence>
<dbReference type="GO" id="GO:0055085">
    <property type="term" value="P:transmembrane transport"/>
    <property type="evidence" value="ECO:0007669"/>
    <property type="project" value="UniProtKB-ARBA"/>
</dbReference>
<dbReference type="AlphaFoldDB" id="A0A3S4FRI8"/>
<dbReference type="NCBIfam" id="NF011713">
    <property type="entry name" value="PRK15134.1"/>
    <property type="match status" value="1"/>
</dbReference>
<dbReference type="RefSeq" id="WP_004960718.1">
    <property type="nucleotide sequence ID" value="NZ_LR134117.1"/>
</dbReference>
<dbReference type="Proteomes" id="UP000281391">
    <property type="component" value="Chromosome"/>
</dbReference>
<dbReference type="GO" id="GO:0016887">
    <property type="term" value="F:ATP hydrolysis activity"/>
    <property type="evidence" value="ECO:0007669"/>
    <property type="project" value="InterPro"/>
</dbReference>
<dbReference type="PANTHER" id="PTHR43776">
    <property type="entry name" value="TRANSPORT ATP-BINDING PROTEIN"/>
    <property type="match status" value="1"/>
</dbReference>
<dbReference type="CDD" id="cd03257">
    <property type="entry name" value="ABC_NikE_OppD_transporters"/>
    <property type="match status" value="2"/>
</dbReference>
<keyword evidence="3 5" id="KW-0067">ATP-binding</keyword>
<dbReference type="InterPro" id="IPR027417">
    <property type="entry name" value="P-loop_NTPase"/>
</dbReference>
<dbReference type="FunFam" id="3.40.50.300:FF:000016">
    <property type="entry name" value="Oligopeptide ABC transporter ATP-binding component"/>
    <property type="match status" value="2"/>
</dbReference>
<protein>
    <submittedName>
        <fullName evidence="5">Glutathione import ATP-binding protein GsiA</fullName>
        <ecNumber evidence="5">3.6.3.-</ecNumber>
    </submittedName>
</protein>
<dbReference type="EC" id="3.6.3.-" evidence="5"/>
<dbReference type="SUPFAM" id="SSF52540">
    <property type="entry name" value="P-loop containing nucleoside triphosphate hydrolases"/>
    <property type="match status" value="2"/>
</dbReference>
<reference evidence="5 6" key="1">
    <citation type="submission" date="2018-12" db="EMBL/GenBank/DDBJ databases">
        <authorList>
            <consortium name="Pathogen Informatics"/>
        </authorList>
    </citation>
    <scope>NUCLEOTIDE SEQUENCE [LARGE SCALE GENOMIC DNA]</scope>
    <source>
        <strain evidence="5 6">NCTC11214</strain>
    </source>
</reference>
<dbReference type="EMBL" id="LR134117">
    <property type="protein sequence ID" value="VDZ60601.1"/>
    <property type="molecule type" value="Genomic_DNA"/>
</dbReference>
<dbReference type="InterPro" id="IPR003593">
    <property type="entry name" value="AAA+_ATPase"/>
</dbReference>
<proteinExistence type="predicted"/>
<evidence type="ECO:0000256" key="1">
    <source>
        <dbReference type="ARBA" id="ARBA00022448"/>
    </source>
</evidence>
<evidence type="ECO:0000256" key="3">
    <source>
        <dbReference type="ARBA" id="ARBA00022840"/>
    </source>
</evidence>
<keyword evidence="2" id="KW-0547">Nucleotide-binding</keyword>
<dbReference type="PROSITE" id="PS00211">
    <property type="entry name" value="ABC_TRANSPORTER_1"/>
    <property type="match status" value="2"/>
</dbReference>
<gene>
    <name evidence="5" type="primary">gsiA_3</name>
    <name evidence="5" type="ORF">NCTC11214_03469</name>
</gene>
<evidence type="ECO:0000256" key="2">
    <source>
        <dbReference type="ARBA" id="ARBA00022741"/>
    </source>
</evidence>
<dbReference type="InterPro" id="IPR003439">
    <property type="entry name" value="ABC_transporter-like_ATP-bd"/>
</dbReference>
<dbReference type="KEGG" id="sof:NCTC11214_03469"/>
<feature type="domain" description="ABC transporter" evidence="4">
    <location>
        <begin position="277"/>
        <end position="526"/>
    </location>
</feature>
<organism evidence="5 6">
    <name type="scientific">Serratia odorifera</name>
    <dbReference type="NCBI Taxonomy" id="618"/>
    <lineage>
        <taxon>Bacteria</taxon>
        <taxon>Pseudomonadati</taxon>
        <taxon>Pseudomonadota</taxon>
        <taxon>Gammaproteobacteria</taxon>
        <taxon>Enterobacterales</taxon>
        <taxon>Yersiniaceae</taxon>
        <taxon>Serratia</taxon>
    </lineage>
</organism>
<sequence length="530" mass="58844">MASTPLLSIQDLSVAFRHGEALNQVVNGVSLQIEHGETLALVGESGSGKSVTALSVLRLLPTPPVVYQGGDIHFNGRSLLHASEAELRQVRGNQISMIFQEPMVSLNPLHTIEKQLAEVLILHRGMRRDATRAEIVQCLDRVGIRNAKGRLKDYPHQLSGGERQRVMIAMAVLTQPKLLIADEPTTALDVTIQAQILLLLKELKQELGMSLLFITHNLNIVRRLADNVAVMRQGQCVEQNSRQRLFYAPQHAYTQQLLAAEEVGDPLPLPADAAPLLRVENLQVSFPIRRGLLRRTVGQHYALKDLSFSLKSGESVGLVGESGSGKSTTGLALLRLLTSRGAIWFNGQPLHQLNMKQLLPYRSQMQIVFQDPYSALNPRLNVQQIVAEGLEVHQQLGAQQREQRVIAALQEVGLDPALRHRYPSEFSGGQRQRIAIARALILQPRLLILDEPTSSLDKSVQAQILTLLKTLQQRHRLAYLFISHDLQVVRSLCHQLIVLRQGEVVEQGDCQAIFTAPAADYTQQLLQLAD</sequence>
<evidence type="ECO:0000259" key="4">
    <source>
        <dbReference type="PROSITE" id="PS50893"/>
    </source>
</evidence>
<accession>A0A3S4FRI8</accession>
<dbReference type="NCBIfam" id="NF007739">
    <property type="entry name" value="PRK10419.1"/>
    <property type="match status" value="2"/>
</dbReference>